<comment type="subcellular location">
    <subcellularLocation>
        <location evidence="7">Cytoplasm</location>
        <location evidence="7">Nucleoid</location>
    </subcellularLocation>
</comment>
<proteinExistence type="inferred from homology"/>
<keyword evidence="6 7" id="KW-0804">Transcription</keyword>
<dbReference type="HAMAP" id="MF_01008">
    <property type="entry name" value="MraZ"/>
    <property type="match status" value="1"/>
</dbReference>
<dbReference type="InterPro" id="IPR007159">
    <property type="entry name" value="SpoVT-AbrB_dom"/>
</dbReference>
<dbReference type="InterPro" id="IPR003444">
    <property type="entry name" value="MraZ"/>
</dbReference>
<name>A0A9D2AG45_9FIRM</name>
<dbReference type="Gene3D" id="3.40.1550.20">
    <property type="entry name" value="Transcriptional regulator MraZ domain"/>
    <property type="match status" value="1"/>
</dbReference>
<sequence>MYSFNGRFSARLDEKNRMRIPAKFKEDLGKGYKLALGPNECILVLPFSEYKKVMDSFGEVSIFDAEAQEAIAEFTSTVFDVTEDGQGRILLCSELREYAGIDKDIVITGAATHLRIEPAERYAGQSAKRNVSALYAKLNSLGKQA</sequence>
<feature type="domain" description="SpoVT-AbrB" evidence="8">
    <location>
        <begin position="78"/>
        <end position="121"/>
    </location>
</feature>
<keyword evidence="3" id="KW-0677">Repeat</keyword>
<dbReference type="AlphaFoldDB" id="A0A9D2AG45"/>
<dbReference type="CDD" id="cd16321">
    <property type="entry name" value="MraZ_C"/>
    <property type="match status" value="1"/>
</dbReference>
<dbReference type="GO" id="GO:0003700">
    <property type="term" value="F:DNA-binding transcription factor activity"/>
    <property type="evidence" value="ECO:0007669"/>
    <property type="project" value="UniProtKB-UniRule"/>
</dbReference>
<keyword evidence="4 7" id="KW-0805">Transcription regulation</keyword>
<evidence type="ECO:0000313" key="10">
    <source>
        <dbReference type="Proteomes" id="UP000824204"/>
    </source>
</evidence>
<dbReference type="InterPro" id="IPR038619">
    <property type="entry name" value="MraZ_sf"/>
</dbReference>
<evidence type="ECO:0000256" key="3">
    <source>
        <dbReference type="ARBA" id="ARBA00022737"/>
    </source>
</evidence>
<evidence type="ECO:0000256" key="4">
    <source>
        <dbReference type="ARBA" id="ARBA00023015"/>
    </source>
</evidence>
<evidence type="ECO:0000256" key="2">
    <source>
        <dbReference type="ARBA" id="ARBA00022490"/>
    </source>
</evidence>
<dbReference type="InterPro" id="IPR020603">
    <property type="entry name" value="MraZ_dom"/>
</dbReference>
<evidence type="ECO:0000256" key="6">
    <source>
        <dbReference type="ARBA" id="ARBA00023163"/>
    </source>
</evidence>
<dbReference type="InterPro" id="IPR035644">
    <property type="entry name" value="MraZ_C"/>
</dbReference>
<evidence type="ECO:0000256" key="1">
    <source>
        <dbReference type="ARBA" id="ARBA00013860"/>
    </source>
</evidence>
<comment type="subunit">
    <text evidence="7">Forms oligomers.</text>
</comment>
<dbReference type="InterPro" id="IPR037914">
    <property type="entry name" value="SpoVT-AbrB_sf"/>
</dbReference>
<reference evidence="9" key="2">
    <citation type="submission" date="2021-04" db="EMBL/GenBank/DDBJ databases">
        <authorList>
            <person name="Gilroy R."/>
        </authorList>
    </citation>
    <scope>NUCLEOTIDE SEQUENCE</scope>
    <source>
        <strain evidence="9">811</strain>
    </source>
</reference>
<dbReference type="CDD" id="cd16320">
    <property type="entry name" value="MraZ_N"/>
    <property type="match status" value="1"/>
</dbReference>
<evidence type="ECO:0000313" key="9">
    <source>
        <dbReference type="EMBL" id="HIX08276.1"/>
    </source>
</evidence>
<dbReference type="GO" id="GO:0000976">
    <property type="term" value="F:transcription cis-regulatory region binding"/>
    <property type="evidence" value="ECO:0007669"/>
    <property type="project" value="TreeGrafter"/>
</dbReference>
<dbReference type="EMBL" id="DXFX01000097">
    <property type="protein sequence ID" value="HIX08276.1"/>
    <property type="molecule type" value="Genomic_DNA"/>
</dbReference>
<dbReference type="PROSITE" id="PS51740">
    <property type="entry name" value="SPOVT_ABRB"/>
    <property type="match status" value="2"/>
</dbReference>
<feature type="domain" description="SpoVT-AbrB" evidence="8">
    <location>
        <begin position="7"/>
        <end position="49"/>
    </location>
</feature>
<comment type="caution">
    <text evidence="9">The sequence shown here is derived from an EMBL/GenBank/DDBJ whole genome shotgun (WGS) entry which is preliminary data.</text>
</comment>
<dbReference type="PANTHER" id="PTHR34701">
    <property type="entry name" value="TRANSCRIPTIONAL REGULATOR MRAZ"/>
    <property type="match status" value="1"/>
</dbReference>
<keyword evidence="5 7" id="KW-0238">DNA-binding</keyword>
<dbReference type="InterPro" id="IPR035642">
    <property type="entry name" value="MraZ_N"/>
</dbReference>
<dbReference type="GO" id="GO:0005737">
    <property type="term" value="C:cytoplasm"/>
    <property type="evidence" value="ECO:0007669"/>
    <property type="project" value="UniProtKB-UniRule"/>
</dbReference>
<comment type="similarity">
    <text evidence="7">Belongs to the MraZ family.</text>
</comment>
<dbReference type="Pfam" id="PF02381">
    <property type="entry name" value="MraZ"/>
    <property type="match status" value="2"/>
</dbReference>
<dbReference type="PANTHER" id="PTHR34701:SF1">
    <property type="entry name" value="TRANSCRIPTIONAL REGULATOR MRAZ"/>
    <property type="match status" value="1"/>
</dbReference>
<reference evidence="9" key="1">
    <citation type="journal article" date="2021" name="PeerJ">
        <title>Extensive microbial diversity within the chicken gut microbiome revealed by metagenomics and culture.</title>
        <authorList>
            <person name="Gilroy R."/>
            <person name="Ravi A."/>
            <person name="Getino M."/>
            <person name="Pursley I."/>
            <person name="Horton D.L."/>
            <person name="Alikhan N.F."/>
            <person name="Baker D."/>
            <person name="Gharbi K."/>
            <person name="Hall N."/>
            <person name="Watson M."/>
            <person name="Adriaenssens E.M."/>
            <person name="Foster-Nyarko E."/>
            <person name="Jarju S."/>
            <person name="Secka A."/>
            <person name="Antonio M."/>
            <person name="Oren A."/>
            <person name="Chaudhuri R.R."/>
            <person name="La Ragione R."/>
            <person name="Hildebrand F."/>
            <person name="Pallen M.J."/>
        </authorList>
    </citation>
    <scope>NUCLEOTIDE SEQUENCE</scope>
    <source>
        <strain evidence="9">811</strain>
    </source>
</reference>
<dbReference type="SUPFAM" id="SSF89447">
    <property type="entry name" value="AbrB/MazE/MraZ-like"/>
    <property type="match status" value="1"/>
</dbReference>
<accession>A0A9D2AG45</accession>
<evidence type="ECO:0000256" key="5">
    <source>
        <dbReference type="ARBA" id="ARBA00023125"/>
    </source>
</evidence>
<gene>
    <name evidence="7" type="primary">mraZ</name>
    <name evidence="9" type="ORF">H9741_07395</name>
</gene>
<dbReference type="GO" id="GO:2000143">
    <property type="term" value="P:negative regulation of DNA-templated transcription initiation"/>
    <property type="evidence" value="ECO:0007669"/>
    <property type="project" value="TreeGrafter"/>
</dbReference>
<evidence type="ECO:0000256" key="7">
    <source>
        <dbReference type="HAMAP-Rule" id="MF_01008"/>
    </source>
</evidence>
<keyword evidence="2 7" id="KW-0963">Cytoplasm</keyword>
<organism evidence="9 10">
    <name type="scientific">Candidatus Borkfalkia faecipullorum</name>
    <dbReference type="NCBI Taxonomy" id="2838510"/>
    <lineage>
        <taxon>Bacteria</taxon>
        <taxon>Bacillati</taxon>
        <taxon>Bacillota</taxon>
        <taxon>Clostridia</taxon>
        <taxon>Christensenellales</taxon>
        <taxon>Christensenellaceae</taxon>
        <taxon>Candidatus Borkfalkia</taxon>
    </lineage>
</organism>
<protein>
    <recommendedName>
        <fullName evidence="1 7">Transcriptional regulator MraZ</fullName>
    </recommendedName>
</protein>
<dbReference type="GO" id="GO:0009295">
    <property type="term" value="C:nucleoid"/>
    <property type="evidence" value="ECO:0007669"/>
    <property type="project" value="UniProtKB-SubCell"/>
</dbReference>
<dbReference type="Proteomes" id="UP000824204">
    <property type="component" value="Unassembled WGS sequence"/>
</dbReference>
<evidence type="ECO:0000259" key="8">
    <source>
        <dbReference type="PROSITE" id="PS51740"/>
    </source>
</evidence>